<dbReference type="Pfam" id="PF02990">
    <property type="entry name" value="EMP70"/>
    <property type="match status" value="1"/>
</dbReference>
<accession>A0AAD7UI35</accession>
<evidence type="ECO:0000256" key="4">
    <source>
        <dbReference type="ARBA" id="ARBA00022729"/>
    </source>
</evidence>
<proteinExistence type="inferred from homology"/>
<dbReference type="GO" id="GO:0072657">
    <property type="term" value="P:protein localization to membrane"/>
    <property type="evidence" value="ECO:0007669"/>
    <property type="project" value="TreeGrafter"/>
</dbReference>
<dbReference type="GO" id="GO:0005737">
    <property type="term" value="C:cytoplasm"/>
    <property type="evidence" value="ECO:0007669"/>
    <property type="project" value="UniProtKB-ARBA"/>
</dbReference>
<dbReference type="PANTHER" id="PTHR10766:SF111">
    <property type="entry name" value="TRANSMEMBRANE 9 SUPERFAMILY MEMBER 2"/>
    <property type="match status" value="1"/>
</dbReference>
<keyword evidence="9" id="KW-1185">Reference proteome</keyword>
<keyword evidence="4 7" id="KW-0732">Signal</keyword>
<dbReference type="EMBL" id="JAQMWT010000201">
    <property type="protein sequence ID" value="KAJ8607656.1"/>
    <property type="molecule type" value="Genomic_DNA"/>
</dbReference>
<keyword evidence="6" id="KW-0472">Membrane</keyword>
<evidence type="ECO:0000256" key="2">
    <source>
        <dbReference type="ARBA" id="ARBA00005227"/>
    </source>
</evidence>
<name>A0AAD7UI35_9STRA</name>
<dbReference type="Proteomes" id="UP001230188">
    <property type="component" value="Unassembled WGS sequence"/>
</dbReference>
<organism evidence="8 9">
    <name type="scientific">Chrysophaeum taylorii</name>
    <dbReference type="NCBI Taxonomy" id="2483200"/>
    <lineage>
        <taxon>Eukaryota</taxon>
        <taxon>Sar</taxon>
        <taxon>Stramenopiles</taxon>
        <taxon>Ochrophyta</taxon>
        <taxon>Pelagophyceae</taxon>
        <taxon>Pelagomonadales</taxon>
        <taxon>Pelagomonadaceae</taxon>
        <taxon>Chrysophaeum</taxon>
    </lineage>
</organism>
<protein>
    <recommendedName>
        <fullName evidence="7">Transmembrane 9 superfamily member</fullName>
    </recommendedName>
</protein>
<evidence type="ECO:0000256" key="1">
    <source>
        <dbReference type="ARBA" id="ARBA00004141"/>
    </source>
</evidence>
<evidence type="ECO:0000256" key="3">
    <source>
        <dbReference type="ARBA" id="ARBA00022692"/>
    </source>
</evidence>
<feature type="signal peptide" evidence="7">
    <location>
        <begin position="1"/>
        <end position="25"/>
    </location>
</feature>
<dbReference type="PANTHER" id="PTHR10766">
    <property type="entry name" value="TRANSMEMBRANE 9 SUPERFAMILY PROTEIN"/>
    <property type="match status" value="1"/>
</dbReference>
<evidence type="ECO:0000313" key="9">
    <source>
        <dbReference type="Proteomes" id="UP001230188"/>
    </source>
</evidence>
<reference evidence="8" key="1">
    <citation type="submission" date="2023-01" db="EMBL/GenBank/DDBJ databases">
        <title>Metagenome sequencing of chrysophaentin producing Chrysophaeum taylorii.</title>
        <authorList>
            <person name="Davison J."/>
            <person name="Bewley C."/>
        </authorList>
    </citation>
    <scope>NUCLEOTIDE SEQUENCE</scope>
    <source>
        <strain evidence="8">NIES-1699</strain>
    </source>
</reference>
<dbReference type="GO" id="GO:0016020">
    <property type="term" value="C:membrane"/>
    <property type="evidence" value="ECO:0007669"/>
    <property type="project" value="UniProtKB-SubCell"/>
</dbReference>
<keyword evidence="5" id="KW-1133">Transmembrane helix</keyword>
<gene>
    <name evidence="8" type="ORF">CTAYLR_008569</name>
</gene>
<evidence type="ECO:0000256" key="7">
    <source>
        <dbReference type="RuleBase" id="RU363079"/>
    </source>
</evidence>
<feature type="chain" id="PRO_5041766164" description="Transmembrane 9 superfamily member" evidence="7">
    <location>
        <begin position="26"/>
        <end position="180"/>
    </location>
</feature>
<evidence type="ECO:0000313" key="8">
    <source>
        <dbReference type="EMBL" id="KAJ8607656.1"/>
    </source>
</evidence>
<evidence type="ECO:0000256" key="5">
    <source>
        <dbReference type="ARBA" id="ARBA00022989"/>
    </source>
</evidence>
<keyword evidence="3" id="KW-0812">Transmembrane</keyword>
<comment type="subcellular location">
    <subcellularLocation>
        <location evidence="1">Membrane</location>
        <topology evidence="1">Multi-pass membrane protein</topology>
    </subcellularLocation>
</comment>
<evidence type="ECO:0000256" key="6">
    <source>
        <dbReference type="ARBA" id="ARBA00023136"/>
    </source>
</evidence>
<sequence length="180" mass="20643">MRAVRVHTTCLRLILHACVCTLSRTFYLPGVAPRTFRYGDKVELKVNKLTSVRTQIPYDFYSLKFCRPSGGIKQATENLGEFLSGDRIENSAYQLFMEQDQFCKVLCQVHLKANDVSALRDIVKEEYHNNWIIDNLPAASIVDSEQYIITAYAGGFPVGYQDHKSTYIFNHVNIIVEYHP</sequence>
<comment type="caution">
    <text evidence="8">The sequence shown here is derived from an EMBL/GenBank/DDBJ whole genome shotgun (WGS) entry which is preliminary data.</text>
</comment>
<comment type="similarity">
    <text evidence="2 7">Belongs to the nonaspanin (TM9SF) (TC 9.A.2) family.</text>
</comment>
<dbReference type="InterPro" id="IPR004240">
    <property type="entry name" value="EMP70"/>
</dbReference>
<dbReference type="AlphaFoldDB" id="A0AAD7UI35"/>